<evidence type="ECO:0000313" key="2">
    <source>
        <dbReference type="EMBL" id="KAF2580346.1"/>
    </source>
</evidence>
<dbReference type="AlphaFoldDB" id="A0A8S9M3I4"/>
<evidence type="ECO:0000313" key="3">
    <source>
        <dbReference type="EMBL" id="KAF2612967.1"/>
    </source>
</evidence>
<name>A0A8S9M3I4_BRACR</name>
<proteinExistence type="predicted"/>
<gene>
    <name evidence="2" type="ORF">F2Q68_00001610</name>
    <name evidence="3" type="ORF">F2Q70_00008559</name>
</gene>
<feature type="domain" description="RNase H type-1" evidence="1">
    <location>
        <begin position="83"/>
        <end position="203"/>
    </location>
</feature>
<dbReference type="PANTHER" id="PTHR47074:SF49">
    <property type="entry name" value="POLYNUCLEOTIDYL TRANSFERASE, RIBONUCLEASE H-LIKE SUPERFAMILY PROTEIN"/>
    <property type="match status" value="1"/>
</dbReference>
<dbReference type="EMBL" id="QGKY02000089">
    <property type="protein sequence ID" value="KAF2612967.1"/>
    <property type="molecule type" value="Genomic_DNA"/>
</dbReference>
<comment type="caution">
    <text evidence="3">The sequence shown here is derived from an EMBL/GenBank/DDBJ whole genome shotgun (WGS) entry which is preliminary data.</text>
</comment>
<dbReference type="PANTHER" id="PTHR47074">
    <property type="entry name" value="BNAC02G40300D PROTEIN"/>
    <property type="match status" value="1"/>
</dbReference>
<dbReference type="InterPro" id="IPR036397">
    <property type="entry name" value="RNaseH_sf"/>
</dbReference>
<reference evidence="3" key="1">
    <citation type="submission" date="2019-12" db="EMBL/GenBank/DDBJ databases">
        <title>Genome sequencing and annotation of Brassica cretica.</title>
        <authorList>
            <person name="Studholme D.J."/>
            <person name="Sarris P.F."/>
        </authorList>
    </citation>
    <scope>NUCLEOTIDE SEQUENCE</scope>
    <source>
        <strain evidence="2">PFS-001/15</strain>
        <strain evidence="3">PFS-102/07</strain>
        <tissue evidence="3">Leaf</tissue>
    </source>
</reference>
<evidence type="ECO:0000259" key="1">
    <source>
        <dbReference type="Pfam" id="PF13456"/>
    </source>
</evidence>
<sequence length="215" mass="23564">MFAGIFRSVGYDHLLWNLWKSRNKLCFENITFSEWEVVNKSVIDAKEWAAAQLLSDEHSHAIKRQGSPPIIPQPSPGQVLCHVDAAWDLRTGNCGIGGLFSGLEGTRIPSLKVSRSSVSSALMGEALAVRLAVMTASSSNVRSLIFLSDSQVLINMIRAKESRPKLFGILYDIYHFSLSFDVISFHFIPLVRNDAADKVAKSALASINSASLVGE</sequence>
<dbReference type="GO" id="GO:0004523">
    <property type="term" value="F:RNA-DNA hybrid ribonuclease activity"/>
    <property type="evidence" value="ECO:0007669"/>
    <property type="project" value="InterPro"/>
</dbReference>
<dbReference type="InterPro" id="IPR002156">
    <property type="entry name" value="RNaseH_domain"/>
</dbReference>
<dbReference type="InterPro" id="IPR052929">
    <property type="entry name" value="RNase_H-like_EbsB-rel"/>
</dbReference>
<dbReference type="SUPFAM" id="SSF53098">
    <property type="entry name" value="Ribonuclease H-like"/>
    <property type="match status" value="1"/>
</dbReference>
<protein>
    <recommendedName>
        <fullName evidence="1">RNase H type-1 domain-containing protein</fullName>
    </recommendedName>
</protein>
<dbReference type="InterPro" id="IPR012337">
    <property type="entry name" value="RNaseH-like_sf"/>
</dbReference>
<dbReference type="Gene3D" id="3.30.420.10">
    <property type="entry name" value="Ribonuclease H-like superfamily/Ribonuclease H"/>
    <property type="match status" value="1"/>
</dbReference>
<organism evidence="3">
    <name type="scientific">Brassica cretica</name>
    <name type="common">Mustard</name>
    <dbReference type="NCBI Taxonomy" id="69181"/>
    <lineage>
        <taxon>Eukaryota</taxon>
        <taxon>Viridiplantae</taxon>
        <taxon>Streptophyta</taxon>
        <taxon>Embryophyta</taxon>
        <taxon>Tracheophyta</taxon>
        <taxon>Spermatophyta</taxon>
        <taxon>Magnoliopsida</taxon>
        <taxon>eudicotyledons</taxon>
        <taxon>Gunneridae</taxon>
        <taxon>Pentapetalae</taxon>
        <taxon>rosids</taxon>
        <taxon>malvids</taxon>
        <taxon>Brassicales</taxon>
        <taxon>Brassicaceae</taxon>
        <taxon>Brassiceae</taxon>
        <taxon>Brassica</taxon>
    </lineage>
</organism>
<dbReference type="CDD" id="cd06222">
    <property type="entry name" value="RNase_H_like"/>
    <property type="match status" value="1"/>
</dbReference>
<dbReference type="InterPro" id="IPR044730">
    <property type="entry name" value="RNase_H-like_dom_plant"/>
</dbReference>
<dbReference type="GO" id="GO:0003676">
    <property type="term" value="F:nucleic acid binding"/>
    <property type="evidence" value="ECO:0007669"/>
    <property type="project" value="InterPro"/>
</dbReference>
<dbReference type="EMBL" id="QGKW02001660">
    <property type="protein sequence ID" value="KAF2580346.1"/>
    <property type="molecule type" value="Genomic_DNA"/>
</dbReference>
<dbReference type="Proteomes" id="UP000712281">
    <property type="component" value="Unassembled WGS sequence"/>
</dbReference>
<accession>A0A8S9M3I4</accession>
<dbReference type="Pfam" id="PF13456">
    <property type="entry name" value="RVT_3"/>
    <property type="match status" value="1"/>
</dbReference>